<dbReference type="Proteomes" id="UP001195903">
    <property type="component" value="Unassembled WGS sequence"/>
</dbReference>
<keyword evidence="2" id="KW-1185">Reference proteome</keyword>
<proteinExistence type="predicted"/>
<reference evidence="1 2" key="1">
    <citation type="submission" date="2021-05" db="EMBL/GenBank/DDBJ databases">
        <title>Shewanella sp. JM162201.</title>
        <authorList>
            <person name="Xu S."/>
            <person name="Li A."/>
        </authorList>
    </citation>
    <scope>NUCLEOTIDE SEQUENCE [LARGE SCALE GENOMIC DNA]</scope>
    <source>
        <strain evidence="1 2">JM162201</strain>
    </source>
</reference>
<evidence type="ECO:0000313" key="2">
    <source>
        <dbReference type="Proteomes" id="UP001195903"/>
    </source>
</evidence>
<comment type="caution">
    <text evidence="1">The sequence shown here is derived from an EMBL/GenBank/DDBJ whole genome shotgun (WGS) entry which is preliminary data.</text>
</comment>
<evidence type="ECO:0000313" key="1">
    <source>
        <dbReference type="EMBL" id="MBT1445939.1"/>
    </source>
</evidence>
<dbReference type="Pfam" id="PF11993">
    <property type="entry name" value="VC2046"/>
    <property type="match status" value="1"/>
</dbReference>
<gene>
    <name evidence="1" type="ORF">KJI95_15660</name>
</gene>
<dbReference type="InterPro" id="IPR021879">
    <property type="entry name" value="VC2046_fam"/>
</dbReference>
<sequence>MQAAVVSANIGTINESHLGDRLSQAIEQGRRGEFALLLALLSEDAREFAEFSLSADVPLAQKLARRFELPPGAAPRAVVGTEDAIDNSSAYRHGDLTDFRLAQALTPEPLVLGAADSQDMLIALGNSSLHARLRQKGEFAALPSPMHFNDVLEAQLSISKRMALYHNAVSMAPN</sequence>
<accession>A0ABS5V893</accession>
<protein>
    <submittedName>
        <fullName evidence="1">QueD-like protein</fullName>
    </submittedName>
</protein>
<dbReference type="EMBL" id="JAHEPS010000007">
    <property type="protein sequence ID" value="MBT1445939.1"/>
    <property type="molecule type" value="Genomic_DNA"/>
</dbReference>
<organism evidence="1 2">
    <name type="scientific">Shewanella jiangmenensis</name>
    <dbReference type="NCBI Taxonomy" id="2837387"/>
    <lineage>
        <taxon>Bacteria</taxon>
        <taxon>Pseudomonadati</taxon>
        <taxon>Pseudomonadota</taxon>
        <taxon>Gammaproteobacteria</taxon>
        <taxon>Alteromonadales</taxon>
        <taxon>Shewanellaceae</taxon>
        <taxon>Shewanella</taxon>
    </lineage>
</organism>
<name>A0ABS5V893_9GAMM</name>
<dbReference type="RefSeq" id="WP_214508138.1">
    <property type="nucleotide sequence ID" value="NZ_JAHEPS010000007.1"/>
</dbReference>